<accession>A0A1L9UU48</accession>
<reference evidence="2" key="1">
    <citation type="journal article" date="2017" name="Genome Biol.">
        <title>Comparative genomics reveals high biological diversity and specific adaptations in the industrially and medically important fungal genus Aspergillus.</title>
        <authorList>
            <person name="de Vries R.P."/>
            <person name="Riley R."/>
            <person name="Wiebenga A."/>
            <person name="Aguilar-Osorio G."/>
            <person name="Amillis S."/>
            <person name="Uchima C.A."/>
            <person name="Anderluh G."/>
            <person name="Asadollahi M."/>
            <person name="Askin M."/>
            <person name="Barry K."/>
            <person name="Battaglia E."/>
            <person name="Bayram O."/>
            <person name="Benocci T."/>
            <person name="Braus-Stromeyer S.A."/>
            <person name="Caldana C."/>
            <person name="Canovas D."/>
            <person name="Cerqueira G.C."/>
            <person name="Chen F."/>
            <person name="Chen W."/>
            <person name="Choi C."/>
            <person name="Clum A."/>
            <person name="Dos Santos R.A."/>
            <person name="Damasio A.R."/>
            <person name="Diallinas G."/>
            <person name="Emri T."/>
            <person name="Fekete E."/>
            <person name="Flipphi M."/>
            <person name="Freyberg S."/>
            <person name="Gallo A."/>
            <person name="Gournas C."/>
            <person name="Habgood R."/>
            <person name="Hainaut M."/>
            <person name="Harispe M.L."/>
            <person name="Henrissat B."/>
            <person name="Hilden K.S."/>
            <person name="Hope R."/>
            <person name="Hossain A."/>
            <person name="Karabika E."/>
            <person name="Karaffa L."/>
            <person name="Karanyi Z."/>
            <person name="Krasevec N."/>
            <person name="Kuo A."/>
            <person name="Kusch H."/>
            <person name="LaButti K."/>
            <person name="Lagendijk E.L."/>
            <person name="Lapidus A."/>
            <person name="Levasseur A."/>
            <person name="Lindquist E."/>
            <person name="Lipzen A."/>
            <person name="Logrieco A.F."/>
            <person name="MacCabe A."/>
            <person name="Maekelae M.R."/>
            <person name="Malavazi I."/>
            <person name="Melin P."/>
            <person name="Meyer V."/>
            <person name="Mielnichuk N."/>
            <person name="Miskei M."/>
            <person name="Molnar A.P."/>
            <person name="Mule G."/>
            <person name="Ngan C.Y."/>
            <person name="Orejas M."/>
            <person name="Orosz E."/>
            <person name="Ouedraogo J.P."/>
            <person name="Overkamp K.M."/>
            <person name="Park H.-S."/>
            <person name="Perrone G."/>
            <person name="Piumi F."/>
            <person name="Punt P.J."/>
            <person name="Ram A.F."/>
            <person name="Ramon A."/>
            <person name="Rauscher S."/>
            <person name="Record E."/>
            <person name="Riano-Pachon D.M."/>
            <person name="Robert V."/>
            <person name="Roehrig J."/>
            <person name="Ruller R."/>
            <person name="Salamov A."/>
            <person name="Salih N.S."/>
            <person name="Samson R.A."/>
            <person name="Sandor E."/>
            <person name="Sanguinetti M."/>
            <person name="Schuetze T."/>
            <person name="Sepcic K."/>
            <person name="Shelest E."/>
            <person name="Sherlock G."/>
            <person name="Sophianopoulou V."/>
            <person name="Squina F.M."/>
            <person name="Sun H."/>
            <person name="Susca A."/>
            <person name="Todd R.B."/>
            <person name="Tsang A."/>
            <person name="Unkles S.E."/>
            <person name="van de Wiele N."/>
            <person name="van Rossen-Uffink D."/>
            <person name="Oliveira J.V."/>
            <person name="Vesth T.C."/>
            <person name="Visser J."/>
            <person name="Yu J.-H."/>
            <person name="Zhou M."/>
            <person name="Andersen M.R."/>
            <person name="Archer D.B."/>
            <person name="Baker S.E."/>
            <person name="Benoit I."/>
            <person name="Brakhage A.A."/>
            <person name="Braus G.H."/>
            <person name="Fischer R."/>
            <person name="Frisvad J.C."/>
            <person name="Goldman G.H."/>
            <person name="Houbraken J."/>
            <person name="Oakley B."/>
            <person name="Pocsi I."/>
            <person name="Scazzocchio C."/>
            <person name="Seiboth B."/>
            <person name="vanKuyk P.A."/>
            <person name="Wortman J."/>
            <person name="Dyer P.S."/>
            <person name="Grigoriev I.V."/>
        </authorList>
    </citation>
    <scope>NUCLEOTIDE SEQUENCE [LARGE SCALE GENOMIC DNA]</scope>
    <source>
        <strain evidence="2">CBS 101740 / IMI 381727 / IBT 21946</strain>
    </source>
</reference>
<evidence type="ECO:0000313" key="1">
    <source>
        <dbReference type="EMBL" id="OJJ75264.1"/>
    </source>
</evidence>
<keyword evidence="2" id="KW-1185">Reference proteome</keyword>
<dbReference type="Proteomes" id="UP000184499">
    <property type="component" value="Unassembled WGS sequence"/>
</dbReference>
<gene>
    <name evidence="1" type="ORF">ASPBRDRAFT_481501</name>
</gene>
<evidence type="ECO:0000313" key="2">
    <source>
        <dbReference type="Proteomes" id="UP000184499"/>
    </source>
</evidence>
<organism evidence="1 2">
    <name type="scientific">Aspergillus brasiliensis (strain CBS 101740 / IMI 381727 / IBT 21946)</name>
    <dbReference type="NCBI Taxonomy" id="767769"/>
    <lineage>
        <taxon>Eukaryota</taxon>
        <taxon>Fungi</taxon>
        <taxon>Dikarya</taxon>
        <taxon>Ascomycota</taxon>
        <taxon>Pezizomycotina</taxon>
        <taxon>Eurotiomycetes</taxon>
        <taxon>Eurotiomycetidae</taxon>
        <taxon>Eurotiales</taxon>
        <taxon>Aspergillaceae</taxon>
        <taxon>Aspergillus</taxon>
        <taxon>Aspergillus subgen. Circumdati</taxon>
    </lineage>
</organism>
<dbReference type="GeneID" id="93578517"/>
<protein>
    <submittedName>
        <fullName evidence="1">Uncharacterized protein</fullName>
    </submittedName>
</protein>
<dbReference type="EMBL" id="KV878681">
    <property type="protein sequence ID" value="OJJ75264.1"/>
    <property type="molecule type" value="Genomic_DNA"/>
</dbReference>
<dbReference type="VEuPathDB" id="FungiDB:ASPBRDRAFT_481501"/>
<sequence length="144" mass="16129">MSTLVALTCPPGHSRSSLCSASLSYARRRPETLRSAPVSICTAYPPWGTLRTYHNPARRQLRSHQNSRPGFRGELAPTGIMRPIQLMRTESTVRFRFFFSSRHKGHVTGECSRSSPIHQSVAPKILDTNSNTFIVVRIIESYGS</sequence>
<dbReference type="AlphaFoldDB" id="A0A1L9UU48"/>
<dbReference type="RefSeq" id="XP_067482512.1">
    <property type="nucleotide sequence ID" value="XM_067626029.1"/>
</dbReference>
<name>A0A1L9UU48_ASPBC</name>
<proteinExistence type="predicted"/>